<name>A0AAD6XGI0_9AGAR</name>
<evidence type="ECO:0000256" key="1">
    <source>
        <dbReference type="SAM" id="MobiDB-lite"/>
    </source>
</evidence>
<comment type="caution">
    <text evidence="3">The sequence shown here is derived from an EMBL/GenBank/DDBJ whole genome shotgun (WGS) entry which is preliminary data.</text>
</comment>
<dbReference type="AlphaFoldDB" id="A0AAD6XGI0"/>
<proteinExistence type="predicted"/>
<keyword evidence="2" id="KW-1133">Transmembrane helix</keyword>
<protein>
    <submittedName>
        <fullName evidence="3">Uncharacterized protein</fullName>
    </submittedName>
</protein>
<gene>
    <name evidence="3" type="ORF">B0H15DRAFT_1026245</name>
</gene>
<evidence type="ECO:0000256" key="2">
    <source>
        <dbReference type="SAM" id="Phobius"/>
    </source>
</evidence>
<sequence length="224" mass="23278">MSSSSSASDFPRPATSTRLQRPPPAPSSPTSFKSSFTSSSSAVASSSSVVASTTTGAGLPTIAVSSTPSPSFQTTSLSKSQNLPLGLIFGASVAGMVLGALLVFLFFLYQRRRAQRPAPNQGNVPYTSNADEEKAVPVPRTLDTADAASNAKVLNWMHRNGLISVSSISSFSSPTVVESGSVGARTSMSAYSQASAIPSRMSVDLNKPEEEAISRPPGLYRIAE</sequence>
<keyword evidence="2" id="KW-0472">Membrane</keyword>
<feature type="region of interest" description="Disordered" evidence="1">
    <location>
        <begin position="1"/>
        <end position="38"/>
    </location>
</feature>
<evidence type="ECO:0000313" key="3">
    <source>
        <dbReference type="EMBL" id="KAJ7077306.1"/>
    </source>
</evidence>
<feature type="transmembrane region" description="Helical" evidence="2">
    <location>
        <begin position="85"/>
        <end position="109"/>
    </location>
</feature>
<dbReference type="EMBL" id="JARJCN010000074">
    <property type="protein sequence ID" value="KAJ7077306.1"/>
    <property type="molecule type" value="Genomic_DNA"/>
</dbReference>
<evidence type="ECO:0000313" key="4">
    <source>
        <dbReference type="Proteomes" id="UP001222325"/>
    </source>
</evidence>
<organism evidence="3 4">
    <name type="scientific">Mycena belliarum</name>
    <dbReference type="NCBI Taxonomy" id="1033014"/>
    <lineage>
        <taxon>Eukaryota</taxon>
        <taxon>Fungi</taxon>
        <taxon>Dikarya</taxon>
        <taxon>Basidiomycota</taxon>
        <taxon>Agaricomycotina</taxon>
        <taxon>Agaricomycetes</taxon>
        <taxon>Agaricomycetidae</taxon>
        <taxon>Agaricales</taxon>
        <taxon>Marasmiineae</taxon>
        <taxon>Mycenaceae</taxon>
        <taxon>Mycena</taxon>
    </lineage>
</organism>
<dbReference type="Proteomes" id="UP001222325">
    <property type="component" value="Unassembled WGS sequence"/>
</dbReference>
<reference evidence="3" key="1">
    <citation type="submission" date="2023-03" db="EMBL/GenBank/DDBJ databases">
        <title>Massive genome expansion in bonnet fungi (Mycena s.s.) driven by repeated elements and novel gene families across ecological guilds.</title>
        <authorList>
            <consortium name="Lawrence Berkeley National Laboratory"/>
            <person name="Harder C.B."/>
            <person name="Miyauchi S."/>
            <person name="Viragh M."/>
            <person name="Kuo A."/>
            <person name="Thoen E."/>
            <person name="Andreopoulos B."/>
            <person name="Lu D."/>
            <person name="Skrede I."/>
            <person name="Drula E."/>
            <person name="Henrissat B."/>
            <person name="Morin E."/>
            <person name="Kohler A."/>
            <person name="Barry K."/>
            <person name="LaButti K."/>
            <person name="Morin E."/>
            <person name="Salamov A."/>
            <person name="Lipzen A."/>
            <person name="Mereny Z."/>
            <person name="Hegedus B."/>
            <person name="Baldrian P."/>
            <person name="Stursova M."/>
            <person name="Weitz H."/>
            <person name="Taylor A."/>
            <person name="Grigoriev I.V."/>
            <person name="Nagy L.G."/>
            <person name="Martin F."/>
            <person name="Kauserud H."/>
        </authorList>
    </citation>
    <scope>NUCLEOTIDE SEQUENCE</scope>
    <source>
        <strain evidence="3">CBHHK173m</strain>
    </source>
</reference>
<feature type="compositionally biased region" description="Low complexity" evidence="1">
    <location>
        <begin position="28"/>
        <end position="38"/>
    </location>
</feature>
<accession>A0AAD6XGI0</accession>
<keyword evidence="2" id="KW-0812">Transmembrane</keyword>
<keyword evidence="4" id="KW-1185">Reference proteome</keyword>